<dbReference type="AlphaFoldDB" id="A0A4Y2U1Q8"/>
<evidence type="ECO:0000313" key="2">
    <source>
        <dbReference type="Proteomes" id="UP000499080"/>
    </source>
</evidence>
<proteinExistence type="predicted"/>
<organism evidence="1 2">
    <name type="scientific">Araneus ventricosus</name>
    <name type="common">Orbweaver spider</name>
    <name type="synonym">Epeira ventricosa</name>
    <dbReference type="NCBI Taxonomy" id="182803"/>
    <lineage>
        <taxon>Eukaryota</taxon>
        <taxon>Metazoa</taxon>
        <taxon>Ecdysozoa</taxon>
        <taxon>Arthropoda</taxon>
        <taxon>Chelicerata</taxon>
        <taxon>Arachnida</taxon>
        <taxon>Araneae</taxon>
        <taxon>Araneomorphae</taxon>
        <taxon>Entelegynae</taxon>
        <taxon>Araneoidea</taxon>
        <taxon>Araneidae</taxon>
        <taxon>Araneus</taxon>
    </lineage>
</organism>
<keyword evidence="2" id="KW-1185">Reference proteome</keyword>
<gene>
    <name evidence="1" type="ORF">AVEN_213203_1</name>
</gene>
<reference evidence="1 2" key="1">
    <citation type="journal article" date="2019" name="Sci. Rep.">
        <title>Orb-weaving spider Araneus ventricosus genome elucidates the spidroin gene catalogue.</title>
        <authorList>
            <person name="Kono N."/>
            <person name="Nakamura H."/>
            <person name="Ohtoshi R."/>
            <person name="Moran D.A.P."/>
            <person name="Shinohara A."/>
            <person name="Yoshida Y."/>
            <person name="Fujiwara M."/>
            <person name="Mori M."/>
            <person name="Tomita M."/>
            <person name="Arakawa K."/>
        </authorList>
    </citation>
    <scope>NUCLEOTIDE SEQUENCE [LARGE SCALE GENOMIC DNA]</scope>
</reference>
<evidence type="ECO:0000313" key="1">
    <source>
        <dbReference type="EMBL" id="GBO05527.1"/>
    </source>
</evidence>
<sequence length="122" mass="14146">MTVQNDEVRLKIILAAITGLLLRSGSIESKRPPLMAWKCEEGHLVAQKLFDDGSNKEARLQNHPLLLQYGLLLHLTYRVKRLPLMWEWKREEGICGSKICLLTVQNSEFVYKISFLLLRYCC</sequence>
<dbReference type="Proteomes" id="UP000499080">
    <property type="component" value="Unassembled WGS sequence"/>
</dbReference>
<name>A0A4Y2U1Q8_ARAVE</name>
<comment type="caution">
    <text evidence="1">The sequence shown here is derived from an EMBL/GenBank/DDBJ whole genome shotgun (WGS) entry which is preliminary data.</text>
</comment>
<protein>
    <submittedName>
        <fullName evidence="1">Uncharacterized protein</fullName>
    </submittedName>
</protein>
<accession>A0A4Y2U1Q8</accession>
<dbReference type="EMBL" id="BGPR01032138">
    <property type="protein sequence ID" value="GBO05527.1"/>
    <property type="molecule type" value="Genomic_DNA"/>
</dbReference>